<accession>A0A498KJY5</accession>
<dbReference type="PANTHER" id="PTHR36766">
    <property type="entry name" value="PLANT BROAD-SPECTRUM MILDEW RESISTANCE PROTEIN RPW8"/>
    <property type="match status" value="1"/>
</dbReference>
<evidence type="ECO:0000256" key="1">
    <source>
        <dbReference type="ARBA" id="ARBA00008894"/>
    </source>
</evidence>
<keyword evidence="2" id="KW-0677">Repeat</keyword>
<comment type="caution">
    <text evidence="6">The sequence shown here is derived from an EMBL/GenBank/DDBJ whole genome shotgun (WGS) entry which is preliminary data.</text>
</comment>
<dbReference type="InterPro" id="IPR042197">
    <property type="entry name" value="Apaf_helical"/>
</dbReference>
<comment type="similarity">
    <text evidence="1">Belongs to the disease resistance NB-LRR family.</text>
</comment>
<dbReference type="InterPro" id="IPR008808">
    <property type="entry name" value="Powdery_mildew-R_dom"/>
</dbReference>
<dbReference type="InterPro" id="IPR002182">
    <property type="entry name" value="NB-ARC"/>
</dbReference>
<dbReference type="InterPro" id="IPR036388">
    <property type="entry name" value="WH-like_DNA-bd_sf"/>
</dbReference>
<evidence type="ECO:0008006" key="8">
    <source>
        <dbReference type="Google" id="ProtNLM"/>
    </source>
</evidence>
<gene>
    <name evidence="6" type="ORF">DVH24_018127</name>
</gene>
<evidence type="ECO:0000259" key="4">
    <source>
        <dbReference type="Pfam" id="PF00931"/>
    </source>
</evidence>
<keyword evidence="7" id="KW-1185">Reference proteome</keyword>
<feature type="domain" description="RPW8" evidence="5">
    <location>
        <begin position="11"/>
        <end position="116"/>
    </location>
</feature>
<dbReference type="Proteomes" id="UP000290289">
    <property type="component" value="Chromosome 2"/>
</dbReference>
<dbReference type="Gene3D" id="3.40.50.300">
    <property type="entry name" value="P-loop containing nucleotide triphosphate hydrolases"/>
    <property type="match status" value="2"/>
</dbReference>
<evidence type="ECO:0000256" key="2">
    <source>
        <dbReference type="ARBA" id="ARBA00022737"/>
    </source>
</evidence>
<evidence type="ECO:0000256" key="3">
    <source>
        <dbReference type="ARBA" id="ARBA00022821"/>
    </source>
</evidence>
<evidence type="ECO:0000259" key="5">
    <source>
        <dbReference type="Pfam" id="PF05659"/>
    </source>
</evidence>
<dbReference type="GO" id="GO:0006952">
    <property type="term" value="P:defense response"/>
    <property type="evidence" value="ECO:0007669"/>
    <property type="project" value="UniProtKB-KW"/>
</dbReference>
<dbReference type="Gene3D" id="1.10.8.430">
    <property type="entry name" value="Helical domain of apoptotic protease-activating factors"/>
    <property type="match status" value="1"/>
</dbReference>
<protein>
    <recommendedName>
        <fullName evidence="8">NB-ARC domain-containing protein</fullName>
    </recommendedName>
</protein>
<dbReference type="Pfam" id="PF03140">
    <property type="entry name" value="DUF247"/>
    <property type="match status" value="1"/>
</dbReference>
<dbReference type="AlphaFoldDB" id="A0A498KJY5"/>
<dbReference type="PANTHER" id="PTHR36766:SF3">
    <property type="entry name" value="RPW8 DOMAIN-CONTAINING PROTEIN"/>
    <property type="match status" value="1"/>
</dbReference>
<dbReference type="EMBL" id="RDQH01000328">
    <property type="protein sequence ID" value="RXI06085.1"/>
    <property type="molecule type" value="Genomic_DNA"/>
</dbReference>
<name>A0A498KJY5_MALDO</name>
<dbReference type="SUPFAM" id="SSF52540">
    <property type="entry name" value="P-loop containing nucleoside triphosphate hydrolases"/>
    <property type="match status" value="1"/>
</dbReference>
<dbReference type="Pfam" id="PF05659">
    <property type="entry name" value="RPW8"/>
    <property type="match status" value="1"/>
</dbReference>
<organism evidence="6 7">
    <name type="scientific">Malus domestica</name>
    <name type="common">Apple</name>
    <name type="synonym">Pyrus malus</name>
    <dbReference type="NCBI Taxonomy" id="3750"/>
    <lineage>
        <taxon>Eukaryota</taxon>
        <taxon>Viridiplantae</taxon>
        <taxon>Streptophyta</taxon>
        <taxon>Embryophyta</taxon>
        <taxon>Tracheophyta</taxon>
        <taxon>Spermatophyta</taxon>
        <taxon>Magnoliopsida</taxon>
        <taxon>eudicotyledons</taxon>
        <taxon>Gunneridae</taxon>
        <taxon>Pentapetalae</taxon>
        <taxon>rosids</taxon>
        <taxon>fabids</taxon>
        <taxon>Rosales</taxon>
        <taxon>Rosaceae</taxon>
        <taxon>Amygdaloideae</taxon>
        <taxon>Maleae</taxon>
        <taxon>Malus</taxon>
    </lineage>
</organism>
<dbReference type="InterPro" id="IPR004158">
    <property type="entry name" value="DUF247_pln"/>
</dbReference>
<evidence type="ECO:0000313" key="6">
    <source>
        <dbReference type="EMBL" id="RXI06085.1"/>
    </source>
</evidence>
<dbReference type="GO" id="GO:0043531">
    <property type="term" value="F:ADP binding"/>
    <property type="evidence" value="ECO:0007669"/>
    <property type="project" value="InterPro"/>
</dbReference>
<sequence length="579" mass="66250">MEQGLKIQVEELFAEADLVKWFTTLRKAVKDVKDKNTMFREPLENLDSKLEELNPLIENIENKYSTKKKKKEKGVPKLKDVLDQPKWEVGKMVKQIENGNELVRKCSKRTPWNVFHALQLGDLKKCLNRLLSILKEEGIRNVFGKMVVSRENLGSFTTLADVTVGLDEPLRDLKNMLLRDNNVSMVVLNGFGGYGKTTLAIKFCEDKEVKAIFNKNIFLVPISKEPNLDVIHALRQRMAGPDDPLLLVLDDVWSNSESLLREFYDLKLKKCKILVTSRIKFRGFGTPYNLKPLNHKDSMTLLRHSASLGDISPDQDLLEEVLEHCKGLPLAISVIGKSLRGKDTEFWRSRLADWFKGSIPDSESDAELLLSLQSSIDALGDNEAIIRECFMDLASFPEGQRISAAAFIDMWAELYNLDEDSLSITILHKLASRGLANLVITRNMEILDDYYIEHFVRQHDRLKDLAIYNAKLDPIEYRKRLIVKSQPINARLLSISSGNNVNSETLRENKNQVELIVSSIRGKLHRQPPFPACISIGPFHHEEENLQVMEEIKRWYLHRLLEKPTSETSLECFVEAIKA</sequence>
<dbReference type="Pfam" id="PF00931">
    <property type="entry name" value="NB-ARC"/>
    <property type="match status" value="1"/>
</dbReference>
<keyword evidence="3" id="KW-0611">Plant defense</keyword>
<proteinExistence type="inferred from homology"/>
<feature type="domain" description="NB-ARC" evidence="4">
    <location>
        <begin position="168"/>
        <end position="226"/>
    </location>
</feature>
<dbReference type="Gene3D" id="1.10.10.10">
    <property type="entry name" value="Winged helix-like DNA-binding domain superfamily/Winged helix DNA-binding domain"/>
    <property type="match status" value="1"/>
</dbReference>
<dbReference type="InterPro" id="IPR027417">
    <property type="entry name" value="P-loop_NTPase"/>
</dbReference>
<evidence type="ECO:0000313" key="7">
    <source>
        <dbReference type="Proteomes" id="UP000290289"/>
    </source>
</evidence>
<dbReference type="PRINTS" id="PR00364">
    <property type="entry name" value="DISEASERSIST"/>
</dbReference>
<reference evidence="6 7" key="1">
    <citation type="submission" date="2018-10" db="EMBL/GenBank/DDBJ databases">
        <title>A high-quality apple genome assembly.</title>
        <authorList>
            <person name="Hu J."/>
        </authorList>
    </citation>
    <scope>NUCLEOTIDE SEQUENCE [LARGE SCALE GENOMIC DNA]</scope>
    <source>
        <strain evidence="7">cv. HFTH1</strain>
        <tissue evidence="6">Young leaf</tissue>
    </source>
</reference>